<dbReference type="KEGG" id="gvi:glr2503"/>
<evidence type="ECO:0000313" key="1">
    <source>
        <dbReference type="EMBL" id="BAC90444.1"/>
    </source>
</evidence>
<dbReference type="InParanoid" id="Q7NHN2"/>
<sequence length="112" mass="12167">MPLQDYGAEHASPVWRWAIGRFGPSLLRQNGGTHLRKVGSMVSLCGTMEVLPNISKKDPGRGQSVDSRFGVNVTMNISRRFAIAPEGRHFFVAVGTPASPQEPANPRPPGCR</sequence>
<proteinExistence type="predicted"/>
<dbReference type="HOGENOM" id="CLU_2142336_0_0_3"/>
<dbReference type="RefSeq" id="WP_011142498.1">
    <property type="nucleotide sequence ID" value="NC_005125.1"/>
</dbReference>
<keyword evidence="2" id="KW-1185">Reference proteome</keyword>
<evidence type="ECO:0000313" key="2">
    <source>
        <dbReference type="Proteomes" id="UP000000557"/>
    </source>
</evidence>
<name>Q7NHN2_GLOVI</name>
<organism evidence="1 2">
    <name type="scientific">Gloeobacter violaceus (strain ATCC 29082 / PCC 7421)</name>
    <dbReference type="NCBI Taxonomy" id="251221"/>
    <lineage>
        <taxon>Bacteria</taxon>
        <taxon>Bacillati</taxon>
        <taxon>Cyanobacteriota</taxon>
        <taxon>Cyanophyceae</taxon>
        <taxon>Gloeobacterales</taxon>
        <taxon>Gloeobacteraceae</taxon>
        <taxon>Gloeobacter</taxon>
    </lineage>
</organism>
<accession>Q7NHN2</accession>
<dbReference type="AlphaFoldDB" id="Q7NHN2"/>
<dbReference type="EnsemblBacteria" id="BAC90444">
    <property type="protein sequence ID" value="BAC90444"/>
    <property type="gene ID" value="BAC90444"/>
</dbReference>
<protein>
    <submittedName>
        <fullName evidence="1">Glr2503 protein</fullName>
    </submittedName>
</protein>
<dbReference type="Proteomes" id="UP000000557">
    <property type="component" value="Chromosome"/>
</dbReference>
<reference evidence="1 2" key="1">
    <citation type="journal article" date="2003" name="DNA Res.">
        <title>Complete genome structure of Gloeobacter violaceus PCC 7421, a cyanobacterium that lacks thylakoids.</title>
        <authorList>
            <person name="Nakamura Y."/>
            <person name="Kaneko T."/>
            <person name="Sato S."/>
            <person name="Mimuro M."/>
            <person name="Miyashita H."/>
            <person name="Tsuchiya T."/>
            <person name="Sasamoto S."/>
            <person name="Watanabe A."/>
            <person name="Kawashima K."/>
            <person name="Kishida Y."/>
            <person name="Kiyokawa C."/>
            <person name="Kohara M."/>
            <person name="Matsumoto M."/>
            <person name="Matsuno A."/>
            <person name="Nakazaki N."/>
            <person name="Shimpo S."/>
            <person name="Takeuchi C."/>
            <person name="Yamada M."/>
            <person name="Tabata S."/>
        </authorList>
    </citation>
    <scope>NUCLEOTIDE SEQUENCE [LARGE SCALE GENOMIC DNA]</scope>
    <source>
        <strain evidence="2">ATCC 29082 / PCC 7421</strain>
    </source>
</reference>
<reference evidence="1 2" key="2">
    <citation type="journal article" date="2003" name="DNA Res.">
        <title>Complete genome structure of Gloeobacter violaceus PCC 7421, a cyanobacterium that lacks thylakoids (supplement).</title>
        <authorList>
            <person name="Nakamura Y."/>
            <person name="Kaneko T."/>
            <person name="Sato S."/>
            <person name="Mimuro M."/>
            <person name="Miyashita H."/>
            <person name="Tsuchiya T."/>
            <person name="Sasamoto S."/>
            <person name="Watanabe A."/>
            <person name="Kawashima K."/>
            <person name="Kishida Y."/>
            <person name="Kiyokawa C."/>
            <person name="Kohara M."/>
            <person name="Matsumoto M."/>
            <person name="Matsuno A."/>
            <person name="Nakazaki N."/>
            <person name="Shimpo S."/>
            <person name="Takeuchi C."/>
            <person name="Yamada M."/>
            <person name="Tabata S."/>
        </authorList>
    </citation>
    <scope>NUCLEOTIDE SEQUENCE [LARGE SCALE GENOMIC DNA]</scope>
    <source>
        <strain evidence="2">ATCC 29082 / PCC 7421</strain>
    </source>
</reference>
<gene>
    <name evidence="1" type="ordered locus">glr2503</name>
</gene>
<dbReference type="EMBL" id="BA000045">
    <property type="protein sequence ID" value="BAC90444.1"/>
    <property type="molecule type" value="Genomic_DNA"/>
</dbReference>
<dbReference type="STRING" id="251221.gene:10760002"/>
<dbReference type="PhylomeDB" id="Q7NHN2"/>